<dbReference type="Pfam" id="PF09285">
    <property type="entry name" value="Elong-fact-P_C"/>
    <property type="match status" value="1"/>
</dbReference>
<dbReference type="GO" id="GO:0005829">
    <property type="term" value="C:cytosol"/>
    <property type="evidence" value="ECO:0007669"/>
    <property type="project" value="UniProtKB-ARBA"/>
</dbReference>
<dbReference type="InterPro" id="IPR014722">
    <property type="entry name" value="Rib_uL2_dom2"/>
</dbReference>
<dbReference type="Pfam" id="PF08207">
    <property type="entry name" value="EFP_N"/>
    <property type="match status" value="1"/>
</dbReference>
<dbReference type="UniPathway" id="UPA00345"/>
<dbReference type="PROSITE" id="PS01275">
    <property type="entry name" value="EFP"/>
    <property type="match status" value="1"/>
</dbReference>
<dbReference type="FunFam" id="2.40.50.140:FF:000004">
    <property type="entry name" value="Elongation factor P"/>
    <property type="match status" value="1"/>
</dbReference>
<dbReference type="InterPro" id="IPR012340">
    <property type="entry name" value="NA-bd_OB-fold"/>
</dbReference>
<dbReference type="PANTHER" id="PTHR30053">
    <property type="entry name" value="ELONGATION FACTOR P"/>
    <property type="match status" value="1"/>
</dbReference>
<dbReference type="NCBIfam" id="NF001810">
    <property type="entry name" value="PRK00529.1"/>
    <property type="match status" value="1"/>
</dbReference>
<dbReference type="CDD" id="cd04470">
    <property type="entry name" value="S1_EF-P_repeat_1"/>
    <property type="match status" value="1"/>
</dbReference>
<dbReference type="InterPro" id="IPR008991">
    <property type="entry name" value="Translation_prot_SH3-like_sf"/>
</dbReference>
<dbReference type="GO" id="GO:0003746">
    <property type="term" value="F:translation elongation factor activity"/>
    <property type="evidence" value="ECO:0007669"/>
    <property type="project" value="UniProtKB-UniRule"/>
</dbReference>
<keyword evidence="6 7" id="KW-0648">Protein biosynthesis</keyword>
<feature type="domain" description="Elongation factor P C-terminal" evidence="10">
    <location>
        <begin position="130"/>
        <end position="185"/>
    </location>
</feature>
<keyword evidence="5 7" id="KW-0251">Elongation factor</keyword>
<dbReference type="InterPro" id="IPR015365">
    <property type="entry name" value="Elong-fact-P_C"/>
</dbReference>
<evidence type="ECO:0000313" key="13">
    <source>
        <dbReference type="Proteomes" id="UP000252355"/>
    </source>
</evidence>
<evidence type="ECO:0000256" key="9">
    <source>
        <dbReference type="RuleBase" id="RU004389"/>
    </source>
</evidence>
<dbReference type="PANTHER" id="PTHR30053:SF12">
    <property type="entry name" value="ELONGATION FACTOR P (EF-P) FAMILY PROTEIN"/>
    <property type="match status" value="1"/>
</dbReference>
<dbReference type="CDD" id="cd05794">
    <property type="entry name" value="S1_EF-P_repeat_2"/>
    <property type="match status" value="1"/>
</dbReference>
<evidence type="ECO:0000256" key="4">
    <source>
        <dbReference type="ARBA" id="ARBA00022490"/>
    </source>
</evidence>
<dbReference type="EMBL" id="QOQW01000019">
    <property type="protein sequence ID" value="RCK78782.1"/>
    <property type="molecule type" value="Genomic_DNA"/>
</dbReference>
<dbReference type="FunFam" id="2.40.50.140:FF:000009">
    <property type="entry name" value="Elongation factor P"/>
    <property type="match status" value="1"/>
</dbReference>
<comment type="subcellular location">
    <subcellularLocation>
        <location evidence="1 7">Cytoplasm</location>
    </subcellularLocation>
</comment>
<dbReference type="InterPro" id="IPR013185">
    <property type="entry name" value="Transl_elong_KOW-like"/>
</dbReference>
<dbReference type="SMART" id="SM01185">
    <property type="entry name" value="EFP"/>
    <property type="match status" value="1"/>
</dbReference>
<keyword evidence="4 7" id="KW-0963">Cytoplasm</keyword>
<evidence type="ECO:0000256" key="7">
    <source>
        <dbReference type="HAMAP-Rule" id="MF_00141"/>
    </source>
</evidence>
<evidence type="ECO:0000256" key="8">
    <source>
        <dbReference type="NCBIfam" id="TIGR00038"/>
    </source>
</evidence>
<dbReference type="Proteomes" id="UP000252355">
    <property type="component" value="Unassembled WGS sequence"/>
</dbReference>
<dbReference type="HAMAP" id="MF_00141">
    <property type="entry name" value="EF_P"/>
    <property type="match status" value="1"/>
</dbReference>
<dbReference type="FunFam" id="2.30.30.30:FF:000003">
    <property type="entry name" value="Elongation factor P"/>
    <property type="match status" value="1"/>
</dbReference>
<dbReference type="NCBIfam" id="TIGR00038">
    <property type="entry name" value="efp"/>
    <property type="match status" value="1"/>
</dbReference>
<evidence type="ECO:0000256" key="3">
    <source>
        <dbReference type="ARBA" id="ARBA00009479"/>
    </source>
</evidence>
<dbReference type="Pfam" id="PF01132">
    <property type="entry name" value="EFP"/>
    <property type="match status" value="1"/>
</dbReference>
<evidence type="ECO:0000313" key="12">
    <source>
        <dbReference type="EMBL" id="RCK78782.1"/>
    </source>
</evidence>
<comment type="function">
    <text evidence="7">Involved in peptide bond synthesis. Stimulates efficient translation and peptide-bond synthesis on native or reconstituted 70S ribosomes in vitro. Probably functions indirectly by altering the affinity of the ribosome for aminoacyl-tRNA, thus increasing their reactivity as acceptors for peptidyl transferase.</text>
</comment>
<evidence type="ECO:0000259" key="11">
    <source>
        <dbReference type="SMART" id="SM01185"/>
    </source>
</evidence>
<name>A0A367ZN24_9BACT</name>
<evidence type="ECO:0000256" key="5">
    <source>
        <dbReference type="ARBA" id="ARBA00022768"/>
    </source>
</evidence>
<comment type="similarity">
    <text evidence="3 7 9">Belongs to the elongation factor P family.</text>
</comment>
<dbReference type="InterPro" id="IPR020599">
    <property type="entry name" value="Transl_elong_fac_P/YeiP"/>
</dbReference>
<proteinExistence type="inferred from homology"/>
<comment type="pathway">
    <text evidence="2 7">Protein biosynthesis; polypeptide chain elongation.</text>
</comment>
<protein>
    <recommendedName>
        <fullName evidence="7 8">Elongation factor P</fullName>
        <shortName evidence="7">EF-P</shortName>
    </recommendedName>
</protein>
<gene>
    <name evidence="7" type="primary">efp</name>
    <name evidence="12" type="ORF">OZSIB_1135</name>
</gene>
<comment type="caution">
    <text evidence="12">The sequence shown here is derived from an EMBL/GenBank/DDBJ whole genome shotgun (WGS) entry which is preliminary data.</text>
</comment>
<evidence type="ECO:0000256" key="6">
    <source>
        <dbReference type="ARBA" id="ARBA00022917"/>
    </source>
</evidence>
<dbReference type="SUPFAM" id="SSF50249">
    <property type="entry name" value="Nucleic acid-binding proteins"/>
    <property type="match status" value="2"/>
</dbReference>
<dbReference type="Gene3D" id="2.30.30.30">
    <property type="match status" value="1"/>
</dbReference>
<dbReference type="Gene3D" id="2.40.50.140">
    <property type="entry name" value="Nucleic acid-binding proteins"/>
    <property type="match status" value="2"/>
</dbReference>
<evidence type="ECO:0000259" key="10">
    <source>
        <dbReference type="SMART" id="SM00841"/>
    </source>
</evidence>
<dbReference type="SMART" id="SM00841">
    <property type="entry name" value="Elong-fact-P_C"/>
    <property type="match status" value="1"/>
</dbReference>
<dbReference type="AlphaFoldDB" id="A0A367ZN24"/>
<dbReference type="GO" id="GO:0043043">
    <property type="term" value="P:peptide biosynthetic process"/>
    <property type="evidence" value="ECO:0007669"/>
    <property type="project" value="InterPro"/>
</dbReference>
<dbReference type="InterPro" id="IPR013852">
    <property type="entry name" value="Transl_elong_P/YeiP_CS"/>
</dbReference>
<dbReference type="PIRSF" id="PIRSF005901">
    <property type="entry name" value="EF-P"/>
    <property type="match status" value="1"/>
</dbReference>
<dbReference type="InterPro" id="IPR011768">
    <property type="entry name" value="Transl_elongation_fac_P"/>
</dbReference>
<accession>A0A367ZN24</accession>
<dbReference type="InterPro" id="IPR001059">
    <property type="entry name" value="Transl_elong_P/YeiP_cen"/>
</dbReference>
<reference evidence="12 13" key="1">
    <citation type="submission" date="2018-05" db="EMBL/GenBank/DDBJ databases">
        <title>A metagenomic window into the 2 km-deep terrestrial subsurface aquifer revealed taxonomically and functionally diverse microbial community comprising novel uncultured bacterial lineages.</title>
        <authorList>
            <person name="Kadnikov V.V."/>
            <person name="Mardanov A.V."/>
            <person name="Beletsky A.V."/>
            <person name="Banks D."/>
            <person name="Pimenov N.V."/>
            <person name="Frank Y.A."/>
            <person name="Karnachuk O.V."/>
            <person name="Ravin N.V."/>
        </authorList>
    </citation>
    <scope>NUCLEOTIDE SEQUENCE [LARGE SCALE GENOMIC DNA]</scope>
    <source>
        <strain evidence="12">BY5</strain>
    </source>
</reference>
<feature type="domain" description="Translation elongation factor P/YeiP central" evidence="11">
    <location>
        <begin position="68"/>
        <end position="122"/>
    </location>
</feature>
<evidence type="ECO:0000256" key="2">
    <source>
        <dbReference type="ARBA" id="ARBA00004815"/>
    </source>
</evidence>
<evidence type="ECO:0000256" key="1">
    <source>
        <dbReference type="ARBA" id="ARBA00004496"/>
    </source>
</evidence>
<sequence>MPITANDLRKGMIILFNNELCQVVEVEFVRPGNWRAMAQTKLRSVKTGAIFQQRFQTTEKVEEAAVETRTMQFLYATEHLYYFMDVQTYDQIEMNEDFIGDNKKFLKEQMEVVVKLHEGKPIGIELPSSVELEVIETSPNIRGNTASGGGKPATLEGGHVTTVPFFVEVGERVRVDTRTGEYLERVGK</sequence>
<organism evidence="12 13">
    <name type="scientific">Candidatus Ozemobacter sibiricus</name>
    <dbReference type="NCBI Taxonomy" id="2268124"/>
    <lineage>
        <taxon>Bacteria</taxon>
        <taxon>Candidatus Ozemobacteria</taxon>
        <taxon>Candidatus Ozemobacterales</taxon>
        <taxon>Candidatus Ozemobacteraceae</taxon>
        <taxon>Candidatus Ozemobacter</taxon>
    </lineage>
</organism>
<dbReference type="SUPFAM" id="SSF50104">
    <property type="entry name" value="Translation proteins SH3-like domain"/>
    <property type="match status" value="1"/>
</dbReference>